<comment type="caution">
    <text evidence="3">The sequence shown here is derived from an EMBL/GenBank/DDBJ whole genome shotgun (WGS) entry which is preliminary data.</text>
</comment>
<gene>
    <name evidence="3" type="ORF">Fcan01_02872</name>
</gene>
<evidence type="ECO:0000313" key="4">
    <source>
        <dbReference type="Proteomes" id="UP000198287"/>
    </source>
</evidence>
<dbReference type="SMART" id="SM00516">
    <property type="entry name" value="SEC14"/>
    <property type="match status" value="1"/>
</dbReference>
<evidence type="ECO:0000256" key="1">
    <source>
        <dbReference type="SAM" id="SignalP"/>
    </source>
</evidence>
<evidence type="ECO:0000259" key="2">
    <source>
        <dbReference type="PROSITE" id="PS50191"/>
    </source>
</evidence>
<dbReference type="PANTHER" id="PTHR23324:SF83">
    <property type="entry name" value="SEC14-LIKE PROTEIN 2"/>
    <property type="match status" value="1"/>
</dbReference>
<dbReference type="Gene3D" id="3.40.525.10">
    <property type="entry name" value="CRAL-TRIO lipid binding domain"/>
    <property type="match status" value="1"/>
</dbReference>
<dbReference type="InterPro" id="IPR051064">
    <property type="entry name" value="SEC14/CRAL-TRIO_domain"/>
</dbReference>
<dbReference type="InterPro" id="IPR036273">
    <property type="entry name" value="CRAL/TRIO_N_dom_sf"/>
</dbReference>
<evidence type="ECO:0000313" key="3">
    <source>
        <dbReference type="EMBL" id="OXA65100.1"/>
    </source>
</evidence>
<dbReference type="PANTHER" id="PTHR23324">
    <property type="entry name" value="SEC14 RELATED PROTEIN"/>
    <property type="match status" value="1"/>
</dbReference>
<dbReference type="AlphaFoldDB" id="A0A226F6Z5"/>
<dbReference type="PRINTS" id="PR00180">
    <property type="entry name" value="CRETINALDHBP"/>
</dbReference>
<dbReference type="InterPro" id="IPR011074">
    <property type="entry name" value="CRAL/TRIO_N_dom"/>
</dbReference>
<accession>A0A226F6Z5</accession>
<organism evidence="3 4">
    <name type="scientific">Folsomia candida</name>
    <name type="common">Springtail</name>
    <dbReference type="NCBI Taxonomy" id="158441"/>
    <lineage>
        <taxon>Eukaryota</taxon>
        <taxon>Metazoa</taxon>
        <taxon>Ecdysozoa</taxon>
        <taxon>Arthropoda</taxon>
        <taxon>Hexapoda</taxon>
        <taxon>Collembola</taxon>
        <taxon>Entomobryomorpha</taxon>
        <taxon>Isotomoidea</taxon>
        <taxon>Isotomidae</taxon>
        <taxon>Proisotominae</taxon>
        <taxon>Folsomia</taxon>
    </lineage>
</organism>
<keyword evidence="4" id="KW-1185">Reference proteome</keyword>
<dbReference type="SUPFAM" id="SSF46938">
    <property type="entry name" value="CRAL/TRIO N-terminal domain"/>
    <property type="match status" value="1"/>
</dbReference>
<dbReference type="PROSITE" id="PS50191">
    <property type="entry name" value="CRAL_TRIO"/>
    <property type="match status" value="1"/>
</dbReference>
<reference evidence="3 4" key="1">
    <citation type="submission" date="2015-12" db="EMBL/GenBank/DDBJ databases">
        <title>The genome of Folsomia candida.</title>
        <authorList>
            <person name="Faddeeva A."/>
            <person name="Derks M.F."/>
            <person name="Anvar Y."/>
            <person name="Smit S."/>
            <person name="Van Straalen N."/>
            <person name="Roelofs D."/>
        </authorList>
    </citation>
    <scope>NUCLEOTIDE SEQUENCE [LARGE SCALE GENOMIC DNA]</scope>
    <source>
        <strain evidence="3 4">VU population</strain>
        <tissue evidence="3">Whole body</tissue>
    </source>
</reference>
<protein>
    <recommendedName>
        <fullName evidence="2">CRAL-TRIO domain-containing protein</fullName>
    </recommendedName>
</protein>
<sequence>MRRVALCKIFLAGFALTVLMYKVTPAQCKEDLTLTLSEKLKLDQFRERVEANLPHAYMKQEIYLIRWLRARNFNVDAAVQMLNTNLKWRQTQRMDKISEEDWSEFNQRYRYHDHGFDKHGRPVAVLGLGSWDVRRAAITGESEKLSRYLDFATDSVCNKPRHLRNQNSTSTVTQVDFIVDLSGFSLTQQGCLPCVPFYIGFVANYENYHPNCADKILLLNTPAAFEIILSAVRPFFSQQTRDSLEVYGTNKNRWQPILLSYIDKSQLPFELGGTDFRYDQDD</sequence>
<dbReference type="InterPro" id="IPR001251">
    <property type="entry name" value="CRAL-TRIO_dom"/>
</dbReference>
<proteinExistence type="predicted"/>
<dbReference type="EMBL" id="LNIX01000001">
    <property type="protein sequence ID" value="OXA65100.1"/>
    <property type="molecule type" value="Genomic_DNA"/>
</dbReference>
<feature type="domain" description="CRAL-TRIO" evidence="2">
    <location>
        <begin position="114"/>
        <end position="279"/>
    </location>
</feature>
<dbReference type="Pfam" id="PF03765">
    <property type="entry name" value="CRAL_TRIO_N"/>
    <property type="match status" value="1"/>
</dbReference>
<dbReference type="GO" id="GO:0005737">
    <property type="term" value="C:cytoplasm"/>
    <property type="evidence" value="ECO:0007669"/>
    <property type="project" value="TreeGrafter"/>
</dbReference>
<dbReference type="SMART" id="SM01100">
    <property type="entry name" value="CRAL_TRIO_N"/>
    <property type="match status" value="1"/>
</dbReference>
<name>A0A226F6Z5_FOLCA</name>
<dbReference type="OMA" id="IQDETAC"/>
<dbReference type="InterPro" id="IPR036865">
    <property type="entry name" value="CRAL-TRIO_dom_sf"/>
</dbReference>
<dbReference type="Pfam" id="PF00650">
    <property type="entry name" value="CRAL_TRIO"/>
    <property type="match status" value="1"/>
</dbReference>
<keyword evidence="1" id="KW-0732">Signal</keyword>
<dbReference type="OrthoDB" id="1434354at2759"/>
<dbReference type="Proteomes" id="UP000198287">
    <property type="component" value="Unassembled WGS sequence"/>
</dbReference>
<feature type="signal peptide" evidence="1">
    <location>
        <begin position="1"/>
        <end position="28"/>
    </location>
</feature>
<feature type="chain" id="PRO_5012488789" description="CRAL-TRIO domain-containing protein" evidence="1">
    <location>
        <begin position="29"/>
        <end position="282"/>
    </location>
</feature>
<dbReference type="SUPFAM" id="SSF52087">
    <property type="entry name" value="CRAL/TRIO domain"/>
    <property type="match status" value="1"/>
</dbReference>
<dbReference type="CDD" id="cd00170">
    <property type="entry name" value="SEC14"/>
    <property type="match status" value="1"/>
</dbReference>